<accession>A0ABP3PCG5</accession>
<evidence type="ECO:0000313" key="2">
    <source>
        <dbReference type="Proteomes" id="UP001499951"/>
    </source>
</evidence>
<dbReference type="EMBL" id="BAAADD010000002">
    <property type="protein sequence ID" value="GAA0561009.1"/>
    <property type="molecule type" value="Genomic_DNA"/>
</dbReference>
<name>A0ABP3PCG5_9PROT</name>
<comment type="caution">
    <text evidence="1">The sequence shown here is derived from an EMBL/GenBank/DDBJ whole genome shotgun (WGS) entry which is preliminary data.</text>
</comment>
<dbReference type="Proteomes" id="UP001499951">
    <property type="component" value="Unassembled WGS sequence"/>
</dbReference>
<gene>
    <name evidence="1" type="ORF">GCM10008942_06780</name>
</gene>
<organism evidence="1 2">
    <name type="scientific">Rhizomicrobium electricum</name>
    <dbReference type="NCBI Taxonomy" id="480070"/>
    <lineage>
        <taxon>Bacteria</taxon>
        <taxon>Pseudomonadati</taxon>
        <taxon>Pseudomonadota</taxon>
        <taxon>Alphaproteobacteria</taxon>
        <taxon>Micropepsales</taxon>
        <taxon>Micropepsaceae</taxon>
        <taxon>Rhizomicrobium</taxon>
    </lineage>
</organism>
<evidence type="ECO:0000313" key="1">
    <source>
        <dbReference type="EMBL" id="GAA0561009.1"/>
    </source>
</evidence>
<reference evidence="2" key="1">
    <citation type="journal article" date="2019" name="Int. J. Syst. Evol. Microbiol.">
        <title>The Global Catalogue of Microorganisms (GCM) 10K type strain sequencing project: providing services to taxonomists for standard genome sequencing and annotation.</title>
        <authorList>
            <consortium name="The Broad Institute Genomics Platform"/>
            <consortium name="The Broad Institute Genome Sequencing Center for Infectious Disease"/>
            <person name="Wu L."/>
            <person name="Ma J."/>
        </authorList>
    </citation>
    <scope>NUCLEOTIDE SEQUENCE [LARGE SCALE GENOMIC DNA]</scope>
    <source>
        <strain evidence="2">JCM 15089</strain>
    </source>
</reference>
<protein>
    <submittedName>
        <fullName evidence="1">Uncharacterized protein</fullName>
    </submittedName>
</protein>
<sequence length="103" mass="11667">MIWKFSAYNSTGCNDRVVADHCSIKYRYLGPDPYIVAHAYPPRRHTLISDLCTGIFELMILGMERNELPHNHVIPDIDSTCRPEIAVLGDSAVVTYPETLTEM</sequence>
<proteinExistence type="predicted"/>
<keyword evidence="2" id="KW-1185">Reference proteome</keyword>